<gene>
    <name evidence="1" type="ORF">F6I03_00840</name>
</gene>
<sequence>MMAKQVSAQVIACGDSQGISLNQRALELSHLQVGDRLDLEIHPDAILVTKKPSKRQERIRAFYQNGGVYEEGLVDYGETAGEEW</sequence>
<dbReference type="EMBL" id="VYWO01000001">
    <property type="protein sequence ID" value="KAA9301783.1"/>
    <property type="molecule type" value="Genomic_DNA"/>
</dbReference>
<protein>
    <submittedName>
        <fullName evidence="1">AbrB/MazE/SpoVT family DNA-binding domain-containing protein</fullName>
    </submittedName>
</protein>
<proteinExistence type="predicted"/>
<dbReference type="AlphaFoldDB" id="A0A5N1GLC0"/>
<comment type="caution">
    <text evidence="1">The sequence shown here is derived from an EMBL/GenBank/DDBJ whole genome shotgun (WGS) entry which is preliminary data.</text>
</comment>
<name>A0A5N1GLC0_9LACT</name>
<dbReference type="Gene3D" id="2.10.260.10">
    <property type="match status" value="1"/>
</dbReference>
<dbReference type="GO" id="GO:0003677">
    <property type="term" value="F:DNA binding"/>
    <property type="evidence" value="ECO:0007669"/>
    <property type="project" value="UniProtKB-KW"/>
</dbReference>
<dbReference type="SUPFAM" id="SSF89447">
    <property type="entry name" value="AbrB/MazE/MraZ-like"/>
    <property type="match status" value="1"/>
</dbReference>
<dbReference type="InterPro" id="IPR037914">
    <property type="entry name" value="SpoVT-AbrB_sf"/>
</dbReference>
<accession>A0A5N1GLC0</accession>
<organism evidence="1 2">
    <name type="scientific">Aerococcus sanguinicola</name>
    <dbReference type="NCBI Taxonomy" id="119206"/>
    <lineage>
        <taxon>Bacteria</taxon>
        <taxon>Bacillati</taxon>
        <taxon>Bacillota</taxon>
        <taxon>Bacilli</taxon>
        <taxon>Lactobacillales</taxon>
        <taxon>Aerococcaceae</taxon>
        <taxon>Aerococcus</taxon>
    </lineage>
</organism>
<evidence type="ECO:0000313" key="1">
    <source>
        <dbReference type="EMBL" id="KAA9301783.1"/>
    </source>
</evidence>
<reference evidence="1 2" key="1">
    <citation type="submission" date="2019-09" db="EMBL/GenBank/DDBJ databases">
        <title>Draft genome sequence assemblies of isolates from the urinary tract.</title>
        <authorList>
            <person name="Mores C.R."/>
            <person name="Putonti C."/>
            <person name="Wolfe A.J."/>
        </authorList>
    </citation>
    <scope>NUCLEOTIDE SEQUENCE [LARGE SCALE GENOMIC DNA]</scope>
    <source>
        <strain evidence="1 2">UMB623</strain>
    </source>
</reference>
<dbReference type="OrthoDB" id="2135756at2"/>
<keyword evidence="1" id="KW-0238">DNA-binding</keyword>
<dbReference type="RefSeq" id="WP_070430910.1">
    <property type="nucleotide sequence ID" value="NZ_VYWO01000001.1"/>
</dbReference>
<dbReference type="Proteomes" id="UP000327148">
    <property type="component" value="Unassembled WGS sequence"/>
</dbReference>
<evidence type="ECO:0000313" key="2">
    <source>
        <dbReference type="Proteomes" id="UP000327148"/>
    </source>
</evidence>